<dbReference type="HOGENOM" id="CLU_005349_0_1_1"/>
<dbReference type="Pfam" id="PF24681">
    <property type="entry name" value="Kelch_KLHDC2_KLHL20_DRC7"/>
    <property type="match status" value="1"/>
</dbReference>
<evidence type="ECO:0000256" key="2">
    <source>
        <dbReference type="ARBA" id="ARBA00022737"/>
    </source>
</evidence>
<dbReference type="GO" id="GO:0045454">
    <property type="term" value="P:cell redox homeostasis"/>
    <property type="evidence" value="ECO:0007669"/>
    <property type="project" value="TreeGrafter"/>
</dbReference>
<evidence type="ECO:0000313" key="5">
    <source>
        <dbReference type="Proteomes" id="UP000019473"/>
    </source>
</evidence>
<dbReference type="SUPFAM" id="SSF54695">
    <property type="entry name" value="POZ domain"/>
    <property type="match status" value="1"/>
</dbReference>
<evidence type="ECO:0000256" key="3">
    <source>
        <dbReference type="SAM" id="MobiDB-lite"/>
    </source>
</evidence>
<dbReference type="RefSeq" id="XP_007753740.1">
    <property type="nucleotide sequence ID" value="XM_007755550.1"/>
</dbReference>
<dbReference type="EMBL" id="AMGW01000001">
    <property type="protein sequence ID" value="EXJ65173.1"/>
    <property type="molecule type" value="Genomic_DNA"/>
</dbReference>
<keyword evidence="1" id="KW-0880">Kelch repeat</keyword>
<comment type="caution">
    <text evidence="4">The sequence shown here is derived from an EMBL/GenBank/DDBJ whole genome shotgun (WGS) entry which is preliminary data.</text>
</comment>
<feature type="compositionally biased region" description="Low complexity" evidence="3">
    <location>
        <begin position="762"/>
        <end position="780"/>
    </location>
</feature>
<dbReference type="Proteomes" id="UP000019473">
    <property type="component" value="Unassembled WGS sequence"/>
</dbReference>
<dbReference type="PANTHER" id="PTHR43503">
    <property type="entry name" value="MCG48959-RELATED"/>
    <property type="match status" value="1"/>
</dbReference>
<organism evidence="4 5">
    <name type="scientific">Cladophialophora yegresii CBS 114405</name>
    <dbReference type="NCBI Taxonomy" id="1182544"/>
    <lineage>
        <taxon>Eukaryota</taxon>
        <taxon>Fungi</taxon>
        <taxon>Dikarya</taxon>
        <taxon>Ascomycota</taxon>
        <taxon>Pezizomycotina</taxon>
        <taxon>Eurotiomycetes</taxon>
        <taxon>Chaetothyriomycetidae</taxon>
        <taxon>Chaetothyriales</taxon>
        <taxon>Herpotrichiellaceae</taxon>
        <taxon>Cladophialophora</taxon>
    </lineage>
</organism>
<proteinExistence type="predicted"/>
<dbReference type="GO" id="GO:0005739">
    <property type="term" value="C:mitochondrion"/>
    <property type="evidence" value="ECO:0007669"/>
    <property type="project" value="TreeGrafter"/>
</dbReference>
<name>W9WB48_9EURO</name>
<gene>
    <name evidence="4" type="ORF">A1O7_01513</name>
</gene>
<protein>
    <recommendedName>
        <fullName evidence="6">BTB domain-containing protein</fullName>
    </recommendedName>
</protein>
<keyword evidence="2" id="KW-0677">Repeat</keyword>
<dbReference type="STRING" id="1182544.W9WB48"/>
<dbReference type="VEuPathDB" id="FungiDB:A1O7_01513"/>
<dbReference type="OrthoDB" id="10001928at2759"/>
<dbReference type="Gene3D" id="3.30.710.10">
    <property type="entry name" value="Potassium Channel Kv1.1, Chain A"/>
    <property type="match status" value="1"/>
</dbReference>
<dbReference type="GO" id="GO:0005829">
    <property type="term" value="C:cytosol"/>
    <property type="evidence" value="ECO:0007669"/>
    <property type="project" value="TreeGrafter"/>
</dbReference>
<reference evidence="4 5" key="1">
    <citation type="submission" date="2013-03" db="EMBL/GenBank/DDBJ databases">
        <title>The Genome Sequence of Cladophialophora yegresii CBS 114405.</title>
        <authorList>
            <consortium name="The Broad Institute Genomics Platform"/>
            <person name="Cuomo C."/>
            <person name="de Hoog S."/>
            <person name="Gorbushina A."/>
            <person name="Walker B."/>
            <person name="Young S.K."/>
            <person name="Zeng Q."/>
            <person name="Gargeya S."/>
            <person name="Fitzgerald M."/>
            <person name="Haas B."/>
            <person name="Abouelleil A."/>
            <person name="Allen A.W."/>
            <person name="Alvarado L."/>
            <person name="Arachchi H.M."/>
            <person name="Berlin A.M."/>
            <person name="Chapman S.B."/>
            <person name="Gainer-Dewar J."/>
            <person name="Goldberg J."/>
            <person name="Griggs A."/>
            <person name="Gujja S."/>
            <person name="Hansen M."/>
            <person name="Howarth C."/>
            <person name="Imamovic A."/>
            <person name="Ireland A."/>
            <person name="Larimer J."/>
            <person name="McCowan C."/>
            <person name="Murphy C."/>
            <person name="Pearson M."/>
            <person name="Poon T.W."/>
            <person name="Priest M."/>
            <person name="Roberts A."/>
            <person name="Saif S."/>
            <person name="Shea T."/>
            <person name="Sisk P."/>
            <person name="Sykes S."/>
            <person name="Wortman J."/>
            <person name="Nusbaum C."/>
            <person name="Birren B."/>
        </authorList>
    </citation>
    <scope>NUCLEOTIDE SEQUENCE [LARGE SCALE GENOMIC DNA]</scope>
    <source>
        <strain evidence="4 5">CBS 114405</strain>
    </source>
</reference>
<dbReference type="PANTHER" id="PTHR43503:SF2">
    <property type="entry name" value="NEGATIVE REGULATOR OF SPORULATION MDS3-RELATED"/>
    <property type="match status" value="1"/>
</dbReference>
<dbReference type="InterPro" id="IPR011333">
    <property type="entry name" value="SKP1/BTB/POZ_sf"/>
</dbReference>
<sequence length="841" mass="89790">MNNSEVSLVASEASHESAPGLNQPVNGVGVSIGIPSSATQQSSAPTNLSGLVCNVHRTTGEEPHALVGATTTILGDKLYVFGGRIHSRTKPQLTSDLYELDLIRRHWTRLEALGDLPPPRYFHSVCALGDSKLVCYGGMSPATHARNGVNGQVAKSAAEGQPEVVVMSDIHVFDVPTKKWTLISTSENPQGRYAHCAAILPSSAAFTSANAPLSAIQHNPPSADPHSGTLGVQLDGTGGAEMVVVGGQDSNNNYIEQISVFNLRSLKWTNTTAWDRKCGAYKSMVSPMTGLSADLIGRGIPLNDPQVQRATSRAGTSMLIYSNYNFLDVKLELQIRLPDGSMVEKPMTGSVSPPGLRFPNGGIIDGHFVVSGTYLTSSKHEYALWALDLKTLTWARIDTHGSIFSQGSWNRGILWNRRNTFVILGHRKRSLVDDYNHRRINFSHVCMVELEAFGLYDNPRREAASSGYVSVSAPAVPPSMQTGGVSVTAGGRPLNHTAEQLGQAALALAELSDMDIVALGGEKIPCNSYLLSRRWGPFFNQLLVESAMDHDAATSLSDGTTLRPSIRTQHSRNSALTITPAVANGLSTSTSTGDGILDPQRSLSRSATRTLAEEPNTTNLPPSGRPRSLYLPHMAPTIHLLLHFLYTSSLPQAGSPMCTPHTLCSLLQMARPYQIDGLLEATVERLHEVLDGRNSAAVFNAAAMAAGGGRGLQGTAVGALARMGRRESEATTIAESLSNKVAGLKLATNYEEAGRKKGHAKTSSMDSASTATSASTSTDMSHTDTENSASNDNGDPSGKGERDSREIWTGDLSSVIGLQKRGLRGLMEGRRLREKANTGGE</sequence>
<evidence type="ECO:0008006" key="6">
    <source>
        <dbReference type="Google" id="ProtNLM"/>
    </source>
</evidence>
<dbReference type="SUPFAM" id="SSF117281">
    <property type="entry name" value="Kelch motif"/>
    <property type="match status" value="1"/>
</dbReference>
<dbReference type="GeneID" id="19176125"/>
<dbReference type="eggNOG" id="KOG0379">
    <property type="taxonomic scope" value="Eukaryota"/>
</dbReference>
<accession>W9WB48</accession>
<feature type="region of interest" description="Disordered" evidence="3">
    <location>
        <begin position="1"/>
        <end position="24"/>
    </location>
</feature>
<dbReference type="InterPro" id="IPR015915">
    <property type="entry name" value="Kelch-typ_b-propeller"/>
</dbReference>
<evidence type="ECO:0000256" key="1">
    <source>
        <dbReference type="ARBA" id="ARBA00022441"/>
    </source>
</evidence>
<evidence type="ECO:0000313" key="4">
    <source>
        <dbReference type="EMBL" id="EXJ65173.1"/>
    </source>
</evidence>
<feature type="compositionally biased region" description="Basic and acidic residues" evidence="3">
    <location>
        <begin position="798"/>
        <end position="808"/>
    </location>
</feature>
<dbReference type="AlphaFoldDB" id="W9WB48"/>
<dbReference type="Gene3D" id="2.120.10.80">
    <property type="entry name" value="Kelch-type beta propeller"/>
    <property type="match status" value="1"/>
</dbReference>
<keyword evidence="5" id="KW-1185">Reference proteome</keyword>
<feature type="region of interest" description="Disordered" evidence="3">
    <location>
        <begin position="753"/>
        <end position="812"/>
    </location>
</feature>